<dbReference type="AlphaFoldDB" id="A0AAD9PBP3"/>
<keyword evidence="1" id="KW-0472">Membrane</keyword>
<feature type="transmembrane region" description="Helical" evidence="1">
    <location>
        <begin position="61"/>
        <end position="87"/>
    </location>
</feature>
<name>A0AAD9PBP3_RIDPI</name>
<evidence type="ECO:0000313" key="3">
    <source>
        <dbReference type="Proteomes" id="UP001209878"/>
    </source>
</evidence>
<gene>
    <name evidence="2" type="ORF">NP493_50g01032</name>
</gene>
<reference evidence="2" key="1">
    <citation type="journal article" date="2023" name="Mol. Biol. Evol.">
        <title>Third-Generation Sequencing Reveals the Adaptive Role of the Epigenome in Three Deep-Sea Polychaetes.</title>
        <authorList>
            <person name="Perez M."/>
            <person name="Aroh O."/>
            <person name="Sun Y."/>
            <person name="Lan Y."/>
            <person name="Juniper S.K."/>
            <person name="Young C.R."/>
            <person name="Angers B."/>
            <person name="Qian P.Y."/>
        </authorList>
    </citation>
    <scope>NUCLEOTIDE SEQUENCE</scope>
    <source>
        <strain evidence="2">R07B-5</strain>
    </source>
</reference>
<evidence type="ECO:0000313" key="2">
    <source>
        <dbReference type="EMBL" id="KAK2191586.1"/>
    </source>
</evidence>
<sequence length="103" mass="11645">MNSQVYKVGCTHIVYKQFSVHVIMKRTHMGYSTVVLLMFFKMLAGNVVVDTNPQGALTSRAVHACVGSVQICTLVNMHTLIHLYMTISSLSIILYRKEIHVYI</sequence>
<dbReference type="EMBL" id="JAODUO010000049">
    <property type="protein sequence ID" value="KAK2191586.1"/>
    <property type="molecule type" value="Genomic_DNA"/>
</dbReference>
<keyword evidence="1" id="KW-1133">Transmembrane helix</keyword>
<evidence type="ECO:0000256" key="1">
    <source>
        <dbReference type="SAM" id="Phobius"/>
    </source>
</evidence>
<proteinExistence type="predicted"/>
<comment type="caution">
    <text evidence="2">The sequence shown here is derived from an EMBL/GenBank/DDBJ whole genome shotgun (WGS) entry which is preliminary data.</text>
</comment>
<dbReference type="Proteomes" id="UP001209878">
    <property type="component" value="Unassembled WGS sequence"/>
</dbReference>
<feature type="transmembrane region" description="Helical" evidence="1">
    <location>
        <begin position="29"/>
        <end position="49"/>
    </location>
</feature>
<keyword evidence="3" id="KW-1185">Reference proteome</keyword>
<accession>A0AAD9PBP3</accession>
<protein>
    <submittedName>
        <fullName evidence="2">Uncharacterized protein</fullName>
    </submittedName>
</protein>
<keyword evidence="1" id="KW-0812">Transmembrane</keyword>
<organism evidence="2 3">
    <name type="scientific">Ridgeia piscesae</name>
    <name type="common">Tubeworm</name>
    <dbReference type="NCBI Taxonomy" id="27915"/>
    <lineage>
        <taxon>Eukaryota</taxon>
        <taxon>Metazoa</taxon>
        <taxon>Spiralia</taxon>
        <taxon>Lophotrochozoa</taxon>
        <taxon>Annelida</taxon>
        <taxon>Polychaeta</taxon>
        <taxon>Sedentaria</taxon>
        <taxon>Canalipalpata</taxon>
        <taxon>Sabellida</taxon>
        <taxon>Siboglinidae</taxon>
        <taxon>Ridgeia</taxon>
    </lineage>
</organism>